<proteinExistence type="predicted"/>
<accession>A0A7I4YZQ5</accession>
<evidence type="ECO:0000313" key="2">
    <source>
        <dbReference type="Proteomes" id="UP000025227"/>
    </source>
</evidence>
<feature type="signal peptide" evidence="1">
    <location>
        <begin position="1"/>
        <end position="17"/>
    </location>
</feature>
<dbReference type="AlphaFoldDB" id="A0A7I4YZQ5"/>
<keyword evidence="2" id="KW-1185">Reference proteome</keyword>
<keyword evidence="1" id="KW-0732">Signal</keyword>
<dbReference type="Proteomes" id="UP000025227">
    <property type="component" value="Unplaced"/>
</dbReference>
<organism evidence="2 3">
    <name type="scientific">Haemonchus contortus</name>
    <name type="common">Barber pole worm</name>
    <dbReference type="NCBI Taxonomy" id="6289"/>
    <lineage>
        <taxon>Eukaryota</taxon>
        <taxon>Metazoa</taxon>
        <taxon>Ecdysozoa</taxon>
        <taxon>Nematoda</taxon>
        <taxon>Chromadorea</taxon>
        <taxon>Rhabditida</taxon>
        <taxon>Rhabditina</taxon>
        <taxon>Rhabditomorpha</taxon>
        <taxon>Strongyloidea</taxon>
        <taxon>Trichostrongylidae</taxon>
        <taxon>Haemonchus</taxon>
    </lineage>
</organism>
<reference evidence="3" key="1">
    <citation type="submission" date="2020-12" db="UniProtKB">
        <authorList>
            <consortium name="WormBaseParasite"/>
        </authorList>
    </citation>
    <scope>IDENTIFICATION</scope>
    <source>
        <strain evidence="3">MHco3</strain>
    </source>
</reference>
<protein>
    <submittedName>
        <fullName evidence="3">Secreted protein</fullName>
    </submittedName>
</protein>
<name>A0A7I4YZQ5_HAECO</name>
<dbReference type="OrthoDB" id="10284115at2759"/>
<sequence length="135" mass="15339">MLFAFTVLASFQALVSAQGTEKPLPKESKDTFETLNMLYSDNLAWSDEWAKKALEWLKTPELVHADMIISGTKSFPREDSKLLWQKLLEIFESRFEESVDEIEQLPAGTNYGCNGITKEVGNEDVISTVCLYKRP</sequence>
<evidence type="ECO:0000256" key="1">
    <source>
        <dbReference type="SAM" id="SignalP"/>
    </source>
</evidence>
<feature type="chain" id="PRO_5029880794" evidence="1">
    <location>
        <begin position="18"/>
        <end position="135"/>
    </location>
</feature>
<dbReference type="WBParaSite" id="HCON_00160010-00001">
    <property type="protein sequence ID" value="HCON_00160010-00001"/>
    <property type="gene ID" value="HCON_00160010"/>
</dbReference>
<evidence type="ECO:0000313" key="3">
    <source>
        <dbReference type="WBParaSite" id="HCON_00160010-00001"/>
    </source>
</evidence>